<dbReference type="AlphaFoldDB" id="A0AAD5Y5N5"/>
<keyword evidence="1" id="KW-0175">Coiled coil</keyword>
<proteinExistence type="predicted"/>
<dbReference type="Proteomes" id="UP001210925">
    <property type="component" value="Unassembled WGS sequence"/>
</dbReference>
<organism evidence="2 3">
    <name type="scientific">Boothiomyces macroporosus</name>
    <dbReference type="NCBI Taxonomy" id="261099"/>
    <lineage>
        <taxon>Eukaryota</taxon>
        <taxon>Fungi</taxon>
        <taxon>Fungi incertae sedis</taxon>
        <taxon>Chytridiomycota</taxon>
        <taxon>Chytridiomycota incertae sedis</taxon>
        <taxon>Chytridiomycetes</taxon>
        <taxon>Rhizophydiales</taxon>
        <taxon>Terramycetaceae</taxon>
        <taxon>Boothiomyces</taxon>
    </lineage>
</organism>
<protein>
    <recommendedName>
        <fullName evidence="4">Myb/SANT-like domain-containing protein</fullName>
    </recommendedName>
</protein>
<name>A0AAD5Y5N5_9FUNG</name>
<keyword evidence="3" id="KW-1185">Reference proteome</keyword>
<comment type="caution">
    <text evidence="2">The sequence shown here is derived from an EMBL/GenBank/DDBJ whole genome shotgun (WGS) entry which is preliminary data.</text>
</comment>
<evidence type="ECO:0000256" key="1">
    <source>
        <dbReference type="SAM" id="Coils"/>
    </source>
</evidence>
<feature type="coiled-coil region" evidence="1">
    <location>
        <begin position="191"/>
        <end position="218"/>
    </location>
</feature>
<evidence type="ECO:0000313" key="2">
    <source>
        <dbReference type="EMBL" id="KAJ3253211.1"/>
    </source>
</evidence>
<gene>
    <name evidence="2" type="ORF">HK103_000799</name>
</gene>
<dbReference type="EMBL" id="JADGKB010000116">
    <property type="protein sequence ID" value="KAJ3253211.1"/>
    <property type="molecule type" value="Genomic_DNA"/>
</dbReference>
<evidence type="ECO:0008006" key="4">
    <source>
        <dbReference type="Google" id="ProtNLM"/>
    </source>
</evidence>
<sequence length="229" mass="25974">MRYSEEFQFKDKFNNSKNKKDLNSTWIEFTKELNKKISFESTVLQVQTKLQNMKKAWSTYKGGRTETGNVKPDARPVGLSMMEEFWATKTGTNNTLIMDSVPTTSNGSVSTSNVISIETVSTPTKRGQHEDLEEGILYNGPTPSKKKTKIPHPLEYLGDRIKEGLQNVKEGLEILSKEFGKETKLQGVEVLAEKLKRVEVLEGTLQRLEESSAAQKELLENIWKSLQNK</sequence>
<reference evidence="2" key="1">
    <citation type="submission" date="2020-05" db="EMBL/GenBank/DDBJ databases">
        <title>Phylogenomic resolution of chytrid fungi.</title>
        <authorList>
            <person name="Stajich J.E."/>
            <person name="Amses K."/>
            <person name="Simmons R."/>
            <person name="Seto K."/>
            <person name="Myers J."/>
            <person name="Bonds A."/>
            <person name="Quandt C.A."/>
            <person name="Barry K."/>
            <person name="Liu P."/>
            <person name="Grigoriev I."/>
            <person name="Longcore J.E."/>
            <person name="James T.Y."/>
        </authorList>
    </citation>
    <scope>NUCLEOTIDE SEQUENCE</scope>
    <source>
        <strain evidence="2">PLAUS21</strain>
    </source>
</reference>
<accession>A0AAD5Y5N5</accession>
<evidence type="ECO:0000313" key="3">
    <source>
        <dbReference type="Proteomes" id="UP001210925"/>
    </source>
</evidence>